<dbReference type="Pfam" id="PF00005">
    <property type="entry name" value="ABC_tran"/>
    <property type="match status" value="1"/>
</dbReference>
<evidence type="ECO:0000313" key="5">
    <source>
        <dbReference type="Proteomes" id="UP000316083"/>
    </source>
</evidence>
<accession>A0A560APF0</accession>
<feature type="domain" description="ABC transporter" evidence="3">
    <location>
        <begin position="7"/>
        <end position="234"/>
    </location>
</feature>
<organism evidence="4 5">
    <name type="scientific">Azospirillum brasilense</name>
    <dbReference type="NCBI Taxonomy" id="192"/>
    <lineage>
        <taxon>Bacteria</taxon>
        <taxon>Pseudomonadati</taxon>
        <taxon>Pseudomonadota</taxon>
        <taxon>Alphaproteobacteria</taxon>
        <taxon>Rhodospirillales</taxon>
        <taxon>Azospirillaceae</taxon>
        <taxon>Azospirillum</taxon>
    </lineage>
</organism>
<dbReference type="InterPro" id="IPR003593">
    <property type="entry name" value="AAA+_ATPase"/>
</dbReference>
<protein>
    <submittedName>
        <fullName evidence="4">ABC-2 type transport system ATP-binding protein</fullName>
    </submittedName>
</protein>
<dbReference type="PROSITE" id="PS50893">
    <property type="entry name" value="ABC_TRANSPORTER_2"/>
    <property type="match status" value="1"/>
</dbReference>
<dbReference type="RefSeq" id="WP_145679098.1">
    <property type="nucleotide sequence ID" value="NZ_VITF01000015.1"/>
</dbReference>
<dbReference type="SUPFAM" id="SSF52540">
    <property type="entry name" value="P-loop containing nucleoside triphosphate hydrolases"/>
    <property type="match status" value="1"/>
</dbReference>
<gene>
    <name evidence="4" type="ORF">FBZ82_11561</name>
</gene>
<dbReference type="Proteomes" id="UP000316083">
    <property type="component" value="Unassembled WGS sequence"/>
</dbReference>
<dbReference type="SMART" id="SM00382">
    <property type="entry name" value="AAA"/>
    <property type="match status" value="1"/>
</dbReference>
<keyword evidence="1" id="KW-0547">Nucleotide-binding</keyword>
<dbReference type="InterPro" id="IPR003439">
    <property type="entry name" value="ABC_transporter-like_ATP-bd"/>
</dbReference>
<dbReference type="InterPro" id="IPR017871">
    <property type="entry name" value="ABC_transporter-like_CS"/>
</dbReference>
<dbReference type="PANTHER" id="PTHR43038:SF3">
    <property type="entry name" value="ABC TRANSPORTER G FAMILY MEMBER 20 ISOFORM X1"/>
    <property type="match status" value="1"/>
</dbReference>
<evidence type="ECO:0000259" key="3">
    <source>
        <dbReference type="PROSITE" id="PS50893"/>
    </source>
</evidence>
<proteinExistence type="predicted"/>
<name>A0A560APF0_AZOBR</name>
<dbReference type="PROSITE" id="PS00211">
    <property type="entry name" value="ABC_TRANSPORTER_1"/>
    <property type="match status" value="1"/>
</dbReference>
<dbReference type="InterPro" id="IPR027417">
    <property type="entry name" value="P-loop_NTPase"/>
</dbReference>
<reference evidence="4 5" key="1">
    <citation type="submission" date="2019-06" db="EMBL/GenBank/DDBJ databases">
        <title>Genomic Encyclopedia of Type Strains, Phase IV (KMG-V): Genome sequencing to study the core and pangenomes of soil and plant-associated prokaryotes.</title>
        <authorList>
            <person name="Whitman W."/>
        </authorList>
    </citation>
    <scope>NUCLEOTIDE SEQUENCE [LARGE SCALE GENOMIC DNA]</scope>
    <source>
        <strain evidence="4 5">BR 11796</strain>
    </source>
</reference>
<evidence type="ECO:0000256" key="1">
    <source>
        <dbReference type="ARBA" id="ARBA00022741"/>
    </source>
</evidence>
<comment type="caution">
    <text evidence="4">The sequence shown here is derived from an EMBL/GenBank/DDBJ whole genome shotgun (WGS) entry which is preliminary data.</text>
</comment>
<dbReference type="Gene3D" id="3.40.50.300">
    <property type="entry name" value="P-loop containing nucleotide triphosphate hydrolases"/>
    <property type="match status" value="1"/>
</dbReference>
<dbReference type="EMBL" id="VITF01000015">
    <property type="protein sequence ID" value="TWA62169.1"/>
    <property type="molecule type" value="Genomic_DNA"/>
</dbReference>
<dbReference type="GO" id="GO:0005524">
    <property type="term" value="F:ATP binding"/>
    <property type="evidence" value="ECO:0007669"/>
    <property type="project" value="UniProtKB-KW"/>
</dbReference>
<evidence type="ECO:0000256" key="2">
    <source>
        <dbReference type="ARBA" id="ARBA00022840"/>
    </source>
</evidence>
<dbReference type="AlphaFoldDB" id="A0A560APF0"/>
<evidence type="ECO:0000313" key="4">
    <source>
        <dbReference type="EMBL" id="TWA62169.1"/>
    </source>
</evidence>
<dbReference type="CDD" id="cd03230">
    <property type="entry name" value="ABC_DR_subfamily_A"/>
    <property type="match status" value="1"/>
</dbReference>
<dbReference type="PANTHER" id="PTHR43038">
    <property type="entry name" value="ATP-BINDING CASSETTE, SUB-FAMILY H, MEMBER 1"/>
    <property type="match status" value="1"/>
</dbReference>
<keyword evidence="2 4" id="KW-0067">ATP-binding</keyword>
<sequence length="313" mass="33710">MTGDAVIDVHGLVKRFGAKTVVDGFSIRVGRGQIYGFLGPNGSGKTTTIRMLCGLLTPDAGEGSCLGLDIRRESAAIKRQVGYMTQKFSFWEDLSIAENLDFVARMYGLPDRRAKVAGALERLGLGNRRAQLAGELSGGWKQRLALAACILHEPKLLLLDEPTAGVDPKARREFWDEIHRLAAEGLTVLVSTHYMDEAERCHAIAYLAYGRLMTQGSVEEVIARSGLVTYEVGARGAGEADIGGVAAALRDRPGVEMVAAFGARLHVSGGDGAALEAALRPWSGDSGLLVRRTEPTLEDVFIHLMNRSTDNFA</sequence>
<dbReference type="GO" id="GO:0016887">
    <property type="term" value="F:ATP hydrolysis activity"/>
    <property type="evidence" value="ECO:0007669"/>
    <property type="project" value="InterPro"/>
</dbReference>